<evidence type="ECO:0000313" key="2">
    <source>
        <dbReference type="Proteomes" id="UP000002965"/>
    </source>
</evidence>
<sequence length="35" mass="4047">MIHLPLNLHEVCGKRYKSFPHTIIALYDNAYMTGV</sequence>
<evidence type="ECO:0000313" key="1">
    <source>
        <dbReference type="EMBL" id="EIY16177.1"/>
    </source>
</evidence>
<keyword evidence="2" id="KW-1185">Reference proteome</keyword>
<dbReference type="HOGENOM" id="CLU_3363017_0_0_10"/>
<dbReference type="AlphaFoldDB" id="I8UT24"/>
<gene>
    <name evidence="1" type="ORF">HMPREF1061_04435</name>
</gene>
<name>I8UT24_9BACE</name>
<proteinExistence type="predicted"/>
<protein>
    <submittedName>
        <fullName evidence="1">Uncharacterized protein</fullName>
    </submittedName>
</protein>
<dbReference type="EMBL" id="AGXF01000025">
    <property type="protein sequence ID" value="EIY16177.1"/>
    <property type="molecule type" value="Genomic_DNA"/>
</dbReference>
<reference evidence="1 2" key="1">
    <citation type="submission" date="2012-02" db="EMBL/GenBank/DDBJ databases">
        <title>The Genome Sequence of Bacteroides caccae CL03T12C61.</title>
        <authorList>
            <consortium name="The Broad Institute Genome Sequencing Platform"/>
            <person name="Earl A."/>
            <person name="Ward D."/>
            <person name="Feldgarden M."/>
            <person name="Gevers D."/>
            <person name="Zitomersky N.L."/>
            <person name="Coyne M.J."/>
            <person name="Comstock L.E."/>
            <person name="Young S.K."/>
            <person name="Zeng Q."/>
            <person name="Gargeya S."/>
            <person name="Fitzgerald M."/>
            <person name="Haas B."/>
            <person name="Abouelleil A."/>
            <person name="Alvarado L."/>
            <person name="Arachchi H.M."/>
            <person name="Berlin A."/>
            <person name="Chapman S.B."/>
            <person name="Gearin G."/>
            <person name="Goldberg J."/>
            <person name="Griggs A."/>
            <person name="Gujja S."/>
            <person name="Hansen M."/>
            <person name="Heiman D."/>
            <person name="Howarth C."/>
            <person name="Larimer J."/>
            <person name="Lui A."/>
            <person name="MacDonald P.J.P."/>
            <person name="McCowen C."/>
            <person name="Montmayeur A."/>
            <person name="Murphy C."/>
            <person name="Neiman D."/>
            <person name="Pearson M."/>
            <person name="Priest M."/>
            <person name="Roberts A."/>
            <person name="Saif S."/>
            <person name="Shea T."/>
            <person name="Sisk P."/>
            <person name="Stolte C."/>
            <person name="Sykes S."/>
            <person name="Wortman J."/>
            <person name="Nusbaum C."/>
            <person name="Birren B."/>
        </authorList>
    </citation>
    <scope>NUCLEOTIDE SEQUENCE [LARGE SCALE GENOMIC DNA]</scope>
    <source>
        <strain evidence="1 2">CL03T12C61</strain>
    </source>
</reference>
<comment type="caution">
    <text evidence="1">The sequence shown here is derived from an EMBL/GenBank/DDBJ whole genome shotgun (WGS) entry which is preliminary data.</text>
</comment>
<accession>I8UT24</accession>
<dbReference type="Proteomes" id="UP000002965">
    <property type="component" value="Unassembled WGS sequence"/>
</dbReference>
<organism evidence="1 2">
    <name type="scientific">Bacteroides caccae CL03T12C61</name>
    <dbReference type="NCBI Taxonomy" id="997873"/>
    <lineage>
        <taxon>Bacteria</taxon>
        <taxon>Pseudomonadati</taxon>
        <taxon>Bacteroidota</taxon>
        <taxon>Bacteroidia</taxon>
        <taxon>Bacteroidales</taxon>
        <taxon>Bacteroidaceae</taxon>
        <taxon>Bacteroides</taxon>
    </lineage>
</organism>